<keyword evidence="8 10" id="KW-1133">Transmembrane helix</keyword>
<evidence type="ECO:0000256" key="10">
    <source>
        <dbReference type="SAM" id="Phobius"/>
    </source>
</evidence>
<keyword evidence="4" id="KW-1003">Cell membrane</keyword>
<keyword evidence="9 10" id="KW-0472">Membrane</keyword>
<name>A0A1X7H123_9SPHN</name>
<feature type="transmembrane region" description="Helical" evidence="10">
    <location>
        <begin position="223"/>
        <end position="247"/>
    </location>
</feature>
<organism evidence="12 13">
    <name type="scientific">Allosphingosinicella indica</name>
    <dbReference type="NCBI Taxonomy" id="941907"/>
    <lineage>
        <taxon>Bacteria</taxon>
        <taxon>Pseudomonadati</taxon>
        <taxon>Pseudomonadota</taxon>
        <taxon>Alphaproteobacteria</taxon>
        <taxon>Sphingomonadales</taxon>
        <taxon>Sphingomonadaceae</taxon>
        <taxon>Allosphingosinicella</taxon>
    </lineage>
</organism>
<evidence type="ECO:0000313" key="13">
    <source>
        <dbReference type="Proteomes" id="UP000192934"/>
    </source>
</evidence>
<dbReference type="Pfam" id="PF12693">
    <property type="entry name" value="GspL_C"/>
    <property type="match status" value="1"/>
</dbReference>
<dbReference type="GO" id="GO:0015628">
    <property type="term" value="P:protein secretion by the type II secretion system"/>
    <property type="evidence" value="ECO:0007669"/>
    <property type="project" value="InterPro"/>
</dbReference>
<keyword evidence="3" id="KW-0813">Transport</keyword>
<evidence type="ECO:0000256" key="5">
    <source>
        <dbReference type="ARBA" id="ARBA00022519"/>
    </source>
</evidence>
<dbReference type="Proteomes" id="UP000192934">
    <property type="component" value="Chromosome I"/>
</dbReference>
<keyword evidence="7" id="KW-0653">Protein transport</keyword>
<keyword evidence="5" id="KW-0997">Cell inner membrane</keyword>
<dbReference type="Gene3D" id="3.30.420.380">
    <property type="match status" value="1"/>
</dbReference>
<comment type="similarity">
    <text evidence="2">Belongs to the GSP L family.</text>
</comment>
<accession>A0A1X7H123</accession>
<dbReference type="RefSeq" id="WP_085219188.1">
    <property type="nucleotide sequence ID" value="NZ_LT840185.1"/>
</dbReference>
<evidence type="ECO:0000256" key="3">
    <source>
        <dbReference type="ARBA" id="ARBA00022448"/>
    </source>
</evidence>
<evidence type="ECO:0000256" key="4">
    <source>
        <dbReference type="ARBA" id="ARBA00022475"/>
    </source>
</evidence>
<dbReference type="EMBL" id="LT840185">
    <property type="protein sequence ID" value="SMF77967.1"/>
    <property type="molecule type" value="Genomic_DNA"/>
</dbReference>
<evidence type="ECO:0000256" key="9">
    <source>
        <dbReference type="ARBA" id="ARBA00023136"/>
    </source>
</evidence>
<dbReference type="OrthoDB" id="7432052at2"/>
<dbReference type="STRING" id="941907.SAMN06295910_2651"/>
<dbReference type="GO" id="GO:0009276">
    <property type="term" value="C:Gram-negative-bacterium-type cell wall"/>
    <property type="evidence" value="ECO:0007669"/>
    <property type="project" value="InterPro"/>
</dbReference>
<feature type="domain" description="GspL periplasmic" evidence="11">
    <location>
        <begin position="222"/>
        <end position="370"/>
    </location>
</feature>
<evidence type="ECO:0000256" key="8">
    <source>
        <dbReference type="ARBA" id="ARBA00022989"/>
    </source>
</evidence>
<protein>
    <submittedName>
        <fullName evidence="12">Type II secretion system protein L (GspL)</fullName>
    </submittedName>
</protein>
<proteinExistence type="inferred from homology"/>
<dbReference type="InterPro" id="IPR025691">
    <property type="entry name" value="GspL_pp_dom"/>
</dbReference>
<gene>
    <name evidence="12" type="ORF">SAMN06295910_2651</name>
</gene>
<keyword evidence="6 10" id="KW-0812">Transmembrane</keyword>
<evidence type="ECO:0000256" key="7">
    <source>
        <dbReference type="ARBA" id="ARBA00022927"/>
    </source>
</evidence>
<dbReference type="AlphaFoldDB" id="A0A1X7H123"/>
<dbReference type="NCBIfam" id="TIGR01709">
    <property type="entry name" value="typeII_sec_gspL"/>
    <property type="match status" value="1"/>
</dbReference>
<dbReference type="GO" id="GO:0005886">
    <property type="term" value="C:plasma membrane"/>
    <property type="evidence" value="ECO:0007669"/>
    <property type="project" value="UniProtKB-SubCell"/>
</dbReference>
<dbReference type="InterPro" id="IPR007812">
    <property type="entry name" value="T2SS_protein-GspL"/>
</dbReference>
<dbReference type="InterPro" id="IPR043129">
    <property type="entry name" value="ATPase_NBD"/>
</dbReference>
<dbReference type="SUPFAM" id="SSF53067">
    <property type="entry name" value="Actin-like ATPase domain"/>
    <property type="match status" value="1"/>
</dbReference>
<sequence>MSAIDALLIFLDAAGDREGWLRLSDGQVVARGAAEDVIPLVTEDARAPLIAAIVPGDSVAMHWLEVPAGLAPLQAVAAARIAAADVSAQPLADMHVSVGPELPDEPVRAVGIVPALPMAGWIGRLQADGFDPDLILPEPLLIAAPDEGYARFDRGAVPLWRGRSDAFAIEPELAALVLGDAPVTALDRAGFEDGLDAAITEPAINLRQGPFAKRKRWKIEWPVVRRLAALALGILVLTLAIQIAAILRYSSAADGLEAELAMVAEQAAPGAGTASDPGIAITRRLADLRGAGLGYGALSGILFDAIRATPNAELQSLVFDRDGSLRAAVQGDGDATLAAVQDGIRAGGLTVEAGAPRSGGGRQIVDLTVRGS</sequence>
<dbReference type="GO" id="GO:0015627">
    <property type="term" value="C:type II protein secretion system complex"/>
    <property type="evidence" value="ECO:0007669"/>
    <property type="project" value="InterPro"/>
</dbReference>
<evidence type="ECO:0000256" key="1">
    <source>
        <dbReference type="ARBA" id="ARBA00004533"/>
    </source>
</evidence>
<evidence type="ECO:0000259" key="11">
    <source>
        <dbReference type="Pfam" id="PF12693"/>
    </source>
</evidence>
<evidence type="ECO:0000256" key="2">
    <source>
        <dbReference type="ARBA" id="ARBA00005318"/>
    </source>
</evidence>
<evidence type="ECO:0000313" key="12">
    <source>
        <dbReference type="EMBL" id="SMF77967.1"/>
    </source>
</evidence>
<evidence type="ECO:0000256" key="6">
    <source>
        <dbReference type="ARBA" id="ARBA00022692"/>
    </source>
</evidence>
<keyword evidence="13" id="KW-1185">Reference proteome</keyword>
<reference evidence="13" key="1">
    <citation type="submission" date="2017-04" db="EMBL/GenBank/DDBJ databases">
        <authorList>
            <person name="Varghese N."/>
            <person name="Submissions S."/>
        </authorList>
    </citation>
    <scope>NUCLEOTIDE SEQUENCE [LARGE SCALE GENOMIC DNA]</scope>
    <source>
        <strain evidence="13">Dd16</strain>
    </source>
</reference>
<comment type="subcellular location">
    <subcellularLocation>
        <location evidence="1">Cell inner membrane</location>
    </subcellularLocation>
</comment>